<dbReference type="EMBL" id="PDKK01000002">
    <property type="protein sequence ID" value="RXK07728.1"/>
    <property type="molecule type" value="Genomic_DNA"/>
</dbReference>
<evidence type="ECO:0000313" key="2">
    <source>
        <dbReference type="Proteomes" id="UP000289758"/>
    </source>
</evidence>
<proteinExistence type="predicted"/>
<dbReference type="Proteomes" id="UP000289758">
    <property type="component" value="Unassembled WGS sequence"/>
</dbReference>
<organism evidence="1 2">
    <name type="scientific">Halarcobacter ebronensis</name>
    <dbReference type="NCBI Taxonomy" id="1462615"/>
    <lineage>
        <taxon>Bacteria</taxon>
        <taxon>Pseudomonadati</taxon>
        <taxon>Campylobacterota</taxon>
        <taxon>Epsilonproteobacteria</taxon>
        <taxon>Campylobacterales</taxon>
        <taxon>Arcobacteraceae</taxon>
        <taxon>Halarcobacter</taxon>
    </lineage>
</organism>
<gene>
    <name evidence="1" type="ORF">CRV07_04510</name>
</gene>
<name>A0A4Q1AZR3_9BACT</name>
<comment type="caution">
    <text evidence="1">The sequence shown here is derived from an EMBL/GenBank/DDBJ whole genome shotgun (WGS) entry which is preliminary data.</text>
</comment>
<reference evidence="1 2" key="1">
    <citation type="submission" date="2017-10" db="EMBL/GenBank/DDBJ databases">
        <title>Genomics of the genus Arcobacter.</title>
        <authorList>
            <person name="Perez-Cataluna A."/>
            <person name="Figueras M.J."/>
        </authorList>
    </citation>
    <scope>NUCLEOTIDE SEQUENCE [LARGE SCALE GENOMIC DNA]</scope>
    <source>
        <strain evidence="1 2">CECT 8441</strain>
    </source>
</reference>
<dbReference type="GO" id="GO:0006355">
    <property type="term" value="P:regulation of DNA-templated transcription"/>
    <property type="evidence" value="ECO:0007669"/>
    <property type="project" value="InterPro"/>
</dbReference>
<sequence>MSSNILTIDLTKDMERFLKSKSKEFNLSVEDTLKEILNQQIDSRIDLGKGFYYDKVLKKVYDRKNQDVGLTKTQMSIFNTILKSQGTIVDVDTIKKNAWKDKSTSIFTLRNMIKQIRDKTYYGLIKSHSSRGYSAGF</sequence>
<protein>
    <recommendedName>
        <fullName evidence="3">OmpR/PhoB-type domain-containing protein</fullName>
    </recommendedName>
</protein>
<accession>A0A4Q1AZR3</accession>
<dbReference type="GO" id="GO:0003677">
    <property type="term" value="F:DNA binding"/>
    <property type="evidence" value="ECO:0007669"/>
    <property type="project" value="InterPro"/>
</dbReference>
<dbReference type="Gene3D" id="1.10.10.10">
    <property type="entry name" value="Winged helix-like DNA-binding domain superfamily/Winged helix DNA-binding domain"/>
    <property type="match status" value="1"/>
</dbReference>
<dbReference type="RefSeq" id="WP_129086592.1">
    <property type="nucleotide sequence ID" value="NZ_CP053836.1"/>
</dbReference>
<evidence type="ECO:0008006" key="3">
    <source>
        <dbReference type="Google" id="ProtNLM"/>
    </source>
</evidence>
<dbReference type="OrthoDB" id="5365558at2"/>
<dbReference type="SUPFAM" id="SSF46894">
    <property type="entry name" value="C-terminal effector domain of the bipartite response regulators"/>
    <property type="match status" value="1"/>
</dbReference>
<evidence type="ECO:0000313" key="1">
    <source>
        <dbReference type="EMBL" id="RXK07728.1"/>
    </source>
</evidence>
<dbReference type="AlphaFoldDB" id="A0A4Q1AZR3"/>
<keyword evidence="2" id="KW-1185">Reference proteome</keyword>
<dbReference type="InterPro" id="IPR036388">
    <property type="entry name" value="WH-like_DNA-bd_sf"/>
</dbReference>
<dbReference type="InterPro" id="IPR016032">
    <property type="entry name" value="Sig_transdc_resp-reg_C-effctor"/>
</dbReference>